<dbReference type="PANTHER" id="PTHR19446">
    <property type="entry name" value="REVERSE TRANSCRIPTASES"/>
    <property type="match status" value="1"/>
</dbReference>
<evidence type="ECO:0000313" key="1">
    <source>
        <dbReference type="EMBL" id="KAJ1148900.1"/>
    </source>
</evidence>
<organism evidence="1 2">
    <name type="scientific">Pleurodeles waltl</name>
    <name type="common">Iberian ribbed newt</name>
    <dbReference type="NCBI Taxonomy" id="8319"/>
    <lineage>
        <taxon>Eukaryota</taxon>
        <taxon>Metazoa</taxon>
        <taxon>Chordata</taxon>
        <taxon>Craniata</taxon>
        <taxon>Vertebrata</taxon>
        <taxon>Euteleostomi</taxon>
        <taxon>Amphibia</taxon>
        <taxon>Batrachia</taxon>
        <taxon>Caudata</taxon>
        <taxon>Salamandroidea</taxon>
        <taxon>Salamandridae</taxon>
        <taxon>Pleurodelinae</taxon>
        <taxon>Pleurodeles</taxon>
    </lineage>
</organism>
<dbReference type="EMBL" id="JANPWB010000009">
    <property type="protein sequence ID" value="KAJ1148900.1"/>
    <property type="molecule type" value="Genomic_DNA"/>
</dbReference>
<proteinExistence type="predicted"/>
<evidence type="ECO:0000313" key="2">
    <source>
        <dbReference type="Proteomes" id="UP001066276"/>
    </source>
</evidence>
<protein>
    <recommendedName>
        <fullName evidence="3">Reverse transcriptase domain-containing protein</fullName>
    </recommendedName>
</protein>
<comment type="caution">
    <text evidence="1">The sequence shown here is derived from an EMBL/GenBank/DDBJ whole genome shotgun (WGS) entry which is preliminary data.</text>
</comment>
<reference evidence="1" key="1">
    <citation type="journal article" date="2022" name="bioRxiv">
        <title>Sequencing and chromosome-scale assembly of the giantPleurodeles waltlgenome.</title>
        <authorList>
            <person name="Brown T."/>
            <person name="Elewa A."/>
            <person name="Iarovenko S."/>
            <person name="Subramanian E."/>
            <person name="Araus A.J."/>
            <person name="Petzold A."/>
            <person name="Susuki M."/>
            <person name="Suzuki K.-i.T."/>
            <person name="Hayashi T."/>
            <person name="Toyoda A."/>
            <person name="Oliveira C."/>
            <person name="Osipova E."/>
            <person name="Leigh N.D."/>
            <person name="Simon A."/>
            <person name="Yun M.H."/>
        </authorList>
    </citation>
    <scope>NUCLEOTIDE SEQUENCE</scope>
    <source>
        <strain evidence="1">20211129_DDA</strain>
        <tissue evidence="1">Liver</tissue>
    </source>
</reference>
<dbReference type="AlphaFoldDB" id="A0AAV7RBP8"/>
<name>A0AAV7RBP8_PLEWA</name>
<gene>
    <name evidence="1" type="ORF">NDU88_001724</name>
</gene>
<dbReference type="PROSITE" id="PS51257">
    <property type="entry name" value="PROKAR_LIPOPROTEIN"/>
    <property type="match status" value="1"/>
</dbReference>
<accession>A0AAV7RBP8</accession>
<dbReference type="Proteomes" id="UP001066276">
    <property type="component" value="Chromosome 5"/>
</dbReference>
<keyword evidence="2" id="KW-1185">Reference proteome</keyword>
<evidence type="ECO:0008006" key="3">
    <source>
        <dbReference type="Google" id="ProtNLM"/>
    </source>
</evidence>
<sequence length="121" mass="13512">MVILHKPDHDPLDVRSYQPLSLLSIGCKVLGKVLANKLTQVVGECENWFILGKNTILNIRLLIMECTLTDGDALVAMLLDIEKAFDIVGCWFLEVVLERMGFGPGIIRLIGLLYVEPVAKY</sequence>